<dbReference type="RefSeq" id="XP_024332884.1">
    <property type="nucleotide sequence ID" value="XM_024487637.1"/>
</dbReference>
<dbReference type="EMBL" id="KZ110625">
    <property type="protein sequence ID" value="OSX56090.1"/>
    <property type="molecule type" value="Genomic_DNA"/>
</dbReference>
<proteinExistence type="predicted"/>
<reference evidence="1 2" key="1">
    <citation type="submission" date="2017-04" db="EMBL/GenBank/DDBJ databases">
        <title>Genome Sequence of the Model Brown-Rot Fungus Postia placenta SB12.</title>
        <authorList>
            <consortium name="DOE Joint Genome Institute"/>
            <person name="Gaskell J."/>
            <person name="Kersten P."/>
            <person name="Larrondo L.F."/>
            <person name="Canessa P."/>
            <person name="Martinez D."/>
            <person name="Hibbett D."/>
            <person name="Schmoll M."/>
            <person name="Kubicek C.P."/>
            <person name="Martinez A.T."/>
            <person name="Yadav J."/>
            <person name="Master E."/>
            <person name="Magnuson J.K."/>
            <person name="James T."/>
            <person name="Yaver D."/>
            <person name="Berka R."/>
            <person name="Labutti K."/>
            <person name="Lipzen A."/>
            <person name="Aerts A."/>
            <person name="Barry K."/>
            <person name="Henrissat B."/>
            <person name="Blanchette R."/>
            <person name="Grigoriev I."/>
            <person name="Cullen D."/>
        </authorList>
    </citation>
    <scope>NUCLEOTIDE SEQUENCE [LARGE SCALE GENOMIC DNA]</scope>
    <source>
        <strain evidence="1 2">MAD-698-R-SB12</strain>
    </source>
</reference>
<dbReference type="AlphaFoldDB" id="A0A1X6MIB4"/>
<sequence length="147" mass="15146">MVCFLLADGAEARGGEMTAPSSCAKPSHRSGPPARVCAGADTVSIATEAVYAIGRVQIGRGTLGGVATVSAGSAAGCVKGAIVKGVSSQQRRQQQQQRTKHRADLKYGASANAHSGKGQRCAPGWHLLQQSAPLPRRVTRQRLGAVC</sequence>
<evidence type="ECO:0000313" key="1">
    <source>
        <dbReference type="EMBL" id="OSX56090.1"/>
    </source>
</evidence>
<accession>A0A1X6MIB4</accession>
<name>A0A1X6MIB4_9APHY</name>
<dbReference type="GeneID" id="36332586"/>
<organism evidence="1 2">
    <name type="scientific">Postia placenta MAD-698-R-SB12</name>
    <dbReference type="NCBI Taxonomy" id="670580"/>
    <lineage>
        <taxon>Eukaryota</taxon>
        <taxon>Fungi</taxon>
        <taxon>Dikarya</taxon>
        <taxon>Basidiomycota</taxon>
        <taxon>Agaricomycotina</taxon>
        <taxon>Agaricomycetes</taxon>
        <taxon>Polyporales</taxon>
        <taxon>Adustoporiaceae</taxon>
        <taxon>Rhodonia</taxon>
    </lineage>
</organism>
<dbReference type="Proteomes" id="UP000194127">
    <property type="component" value="Unassembled WGS sequence"/>
</dbReference>
<dbReference type="OrthoDB" id="10298181at2759"/>
<gene>
    <name evidence="1" type="ORF">POSPLADRAFT_1161021</name>
</gene>
<evidence type="ECO:0000313" key="2">
    <source>
        <dbReference type="Proteomes" id="UP000194127"/>
    </source>
</evidence>
<protein>
    <submittedName>
        <fullName evidence="1">Uncharacterized protein</fullName>
    </submittedName>
</protein>
<keyword evidence="2" id="KW-1185">Reference proteome</keyword>